<organism evidence="1 2">
    <name type="scientific">Bacillus phage Bobb</name>
    <dbReference type="NCBI Taxonomy" id="1527469"/>
    <lineage>
        <taxon>Viruses</taxon>
        <taxon>Duplodnaviria</taxon>
        <taxon>Heunggongvirae</taxon>
        <taxon>Uroviricota</taxon>
        <taxon>Caudoviricetes</taxon>
        <taxon>Herelleviridae</taxon>
        <taxon>Bastillevirinae</taxon>
        <taxon>Agatevirus</taxon>
        <taxon>Agatevirus bobb</taxon>
    </lineage>
</organism>
<protein>
    <submittedName>
        <fullName evidence="1">Uncharacterized protein</fullName>
    </submittedName>
</protein>
<sequence>MTRLYGEFKYYVRAMEYEEGFVAQEVISPIPLKEGDTIRIDHSKYKVKDIVNQLVTVDEREDMIKVDSVRLAGFKKLKYDDSYGKVVKANPAQLNVYDTQGNRVLHDQDFVVIAANDAEKSHVMISPLYKSKGLTKETVLAAKDKRFVVVALEDLVTEVWD</sequence>
<accession>A0A076G6N4</accession>
<dbReference type="Proteomes" id="UP000028664">
    <property type="component" value="Segment"/>
</dbReference>
<keyword evidence="2" id="KW-1185">Reference proteome</keyword>
<name>A0A076G6N4_9CAUD</name>
<dbReference type="RefSeq" id="YP_009056305.1">
    <property type="nucleotide sequence ID" value="NC_024792.1"/>
</dbReference>
<dbReference type="GeneID" id="20283323"/>
<evidence type="ECO:0000313" key="2">
    <source>
        <dbReference type="Proteomes" id="UP000028664"/>
    </source>
</evidence>
<reference evidence="1 2" key="1">
    <citation type="submission" date="2014-06" db="EMBL/GenBank/DDBJ databases">
        <title>Bioinformatic genomic analysis of Bacillus phage Bobb.</title>
        <authorList>
            <person name="Lewis H.M.N."/>
            <person name="Temple L."/>
            <person name="Barth R.N."/>
            <person name="Bowles K.M."/>
            <person name="Churchin D.I."/>
            <person name="Scott-Croshaw C."/>
            <person name="Glasgow G.H."/>
            <person name="Gloe M.W."/>
            <person name="McGough T.M."/>
            <person name="Nutbrown S.A."/>
            <person name="Romulus S.R."/>
            <person name="Sanders K.A.M."/>
            <person name="Diachok C.R."/>
            <person name="Serigano J.P."/>
            <person name="Shin D."/>
            <person name="Suresh M.H."/>
            <person name="Conner A.R.N."/>
            <person name="Korba R.M."/>
            <person name="Livermore R.J."/>
            <person name="Rohlf M.B."/>
            <person name="Utterback S.D."/>
            <person name="Wilson V.E."/>
        </authorList>
    </citation>
    <scope>NUCLEOTIDE SEQUENCE [LARGE SCALE GENOMIC DNA]</scope>
</reference>
<evidence type="ECO:0000313" key="1">
    <source>
        <dbReference type="EMBL" id="AII27937.1"/>
    </source>
</evidence>
<dbReference type="OrthoDB" id="30886at10239"/>
<dbReference type="KEGG" id="vg:20283323"/>
<dbReference type="EMBL" id="KM051843">
    <property type="protein sequence ID" value="AII27937.1"/>
    <property type="molecule type" value="Genomic_DNA"/>
</dbReference>
<proteinExistence type="predicted"/>